<evidence type="ECO:0000256" key="1">
    <source>
        <dbReference type="SAM" id="MobiDB-lite"/>
    </source>
</evidence>
<evidence type="ECO:0000313" key="3">
    <source>
        <dbReference type="Proteomes" id="UP000321570"/>
    </source>
</evidence>
<dbReference type="EMBL" id="CABIJS010000256">
    <property type="protein sequence ID" value="VUZ48009.1"/>
    <property type="molecule type" value="Genomic_DNA"/>
</dbReference>
<gene>
    <name evidence="2" type="ORF">WMSIL1_LOCUS7459</name>
</gene>
<accession>A0A564YM37</accession>
<proteinExistence type="predicted"/>
<feature type="region of interest" description="Disordered" evidence="1">
    <location>
        <begin position="63"/>
        <end position="82"/>
    </location>
</feature>
<dbReference type="AlphaFoldDB" id="A0A564YM37"/>
<reference evidence="2 3" key="1">
    <citation type="submission" date="2019-07" db="EMBL/GenBank/DDBJ databases">
        <authorList>
            <person name="Jastrzebski P J."/>
            <person name="Paukszto L."/>
            <person name="Jastrzebski P J."/>
        </authorList>
    </citation>
    <scope>NUCLEOTIDE SEQUENCE [LARGE SCALE GENOMIC DNA]</scope>
    <source>
        <strain evidence="2 3">WMS-il1</strain>
    </source>
</reference>
<keyword evidence="3" id="KW-1185">Reference proteome</keyword>
<feature type="non-terminal residue" evidence="2">
    <location>
        <position position="82"/>
    </location>
</feature>
<dbReference type="Proteomes" id="UP000321570">
    <property type="component" value="Unassembled WGS sequence"/>
</dbReference>
<organism evidence="2 3">
    <name type="scientific">Hymenolepis diminuta</name>
    <name type="common">Rat tapeworm</name>
    <dbReference type="NCBI Taxonomy" id="6216"/>
    <lineage>
        <taxon>Eukaryota</taxon>
        <taxon>Metazoa</taxon>
        <taxon>Spiralia</taxon>
        <taxon>Lophotrochozoa</taxon>
        <taxon>Platyhelminthes</taxon>
        <taxon>Cestoda</taxon>
        <taxon>Eucestoda</taxon>
        <taxon>Cyclophyllidea</taxon>
        <taxon>Hymenolepididae</taxon>
        <taxon>Hymenolepis</taxon>
    </lineage>
</organism>
<sequence>MNDHMPGINYAGGSSVLSDDDLASDIEADLQELPIEGEDFESTDFGLRSASLFTESFTSLLSSDISDDSSFSHSSTPKSSFQ</sequence>
<evidence type="ECO:0000313" key="2">
    <source>
        <dbReference type="EMBL" id="VUZ48009.1"/>
    </source>
</evidence>
<protein>
    <submittedName>
        <fullName evidence="2">Uncharacterized protein</fullName>
    </submittedName>
</protein>
<name>A0A564YM37_HYMDI</name>